<proteinExistence type="predicted"/>
<dbReference type="AlphaFoldDB" id="A0A1W0E430"/>
<accession>A0A1W0E430</accession>
<comment type="caution">
    <text evidence="1">The sequence shown here is derived from an EMBL/GenBank/DDBJ whole genome shotgun (WGS) entry which is preliminary data.</text>
</comment>
<dbReference type="Proteomes" id="UP000192758">
    <property type="component" value="Unassembled WGS sequence"/>
</dbReference>
<dbReference type="EMBL" id="MNPJ01000023">
    <property type="protein sequence ID" value="OQS53983.1"/>
    <property type="molecule type" value="Genomic_DNA"/>
</dbReference>
<dbReference type="InterPro" id="IPR031540">
    <property type="entry name" value="DUF5088"/>
</dbReference>
<dbReference type="OrthoDB" id="2193826at2759"/>
<dbReference type="Pfam" id="PF17008">
    <property type="entry name" value="DUF5088"/>
    <property type="match status" value="1"/>
</dbReference>
<evidence type="ECO:0000313" key="2">
    <source>
        <dbReference type="Proteomes" id="UP000192758"/>
    </source>
</evidence>
<protein>
    <submittedName>
        <fullName evidence="1">Uncharacterized protein</fullName>
    </submittedName>
</protein>
<organism evidence="1 2">
    <name type="scientific">Ecytonucleospora hepatopenaei</name>
    <dbReference type="NCBI Taxonomy" id="646526"/>
    <lineage>
        <taxon>Eukaryota</taxon>
        <taxon>Fungi</taxon>
        <taxon>Fungi incertae sedis</taxon>
        <taxon>Microsporidia</taxon>
        <taxon>Enterocytozoonidae</taxon>
        <taxon>Ecytonucleospora</taxon>
    </lineage>
</organism>
<sequence length="552" mass="63993">MIKGEIFLLIGIYLKYDVINYYEILVLKDTTEIIFKVDHFMDDDILYGEFCEGDFIRIIKKDGGVVFEISQEKFKVNRNLCKQIKEKYDSTYQLIENRRMPFLNDTLPFTNKKTIKSEINGITSVELQPVNINGIFQGKFKVLGQNNQEVAAQNVIGNEIGPIKSALNKPFVAKIQQKTRINTIPNKFNPFFFIIASSSNILVKIVFWKEQIAKYSELNVGDIVLINSFKKYNSPFKVEKLIYNTFTESVYFSCQAIRANTLYKVESDFFHKNNKIIRLFKTIHGDVVYSSMIFRHNHANSFLQFKYIKLNCEGEVIYVVLFYNSQKEFYNLDKNSIILHEMRRIDRGGLVFYVSTIYTQIEITGRSTPKPTLYYDSFQNGGIGSFDDIKCVHGGIGYIPDSFKDVEELCPTVEIVKGKDISTDMFMPPYKTTLEEIMVINTAKSTFVFKLALNEVKKFYFMATITGIEKADVVFDYVERTENHKEILKQQEAHKIILDSKYFVHYTDNLFYDTQLFDKICESIGDKKVIFVDAIRISSKETFLVITGILSI</sequence>
<keyword evidence="2" id="KW-1185">Reference proteome</keyword>
<evidence type="ECO:0000313" key="1">
    <source>
        <dbReference type="EMBL" id="OQS53983.1"/>
    </source>
</evidence>
<gene>
    <name evidence="1" type="ORF">EHP00_535</name>
</gene>
<name>A0A1W0E430_9MICR</name>
<dbReference type="VEuPathDB" id="MicrosporidiaDB:EHP00_535"/>
<reference evidence="1 2" key="1">
    <citation type="journal article" date="2017" name="Environ. Microbiol.">
        <title>Decay of the glycolytic pathway and adaptation to intranuclear parasitism within Enterocytozoonidae microsporidia.</title>
        <authorList>
            <person name="Wiredu Boakye D."/>
            <person name="Jaroenlak P."/>
            <person name="Prachumwat A."/>
            <person name="Williams T.A."/>
            <person name="Bateman K.S."/>
            <person name="Itsathitphaisarn O."/>
            <person name="Sritunyalucksana K."/>
            <person name="Paszkiewicz K.H."/>
            <person name="Moore K.A."/>
            <person name="Stentiford G.D."/>
            <person name="Williams B.A."/>
        </authorList>
    </citation>
    <scope>NUCLEOTIDE SEQUENCE [LARGE SCALE GENOMIC DNA]</scope>
    <source>
        <strain evidence="1 2">TH1</strain>
    </source>
</reference>